<feature type="region of interest" description="Disordered" evidence="6">
    <location>
        <begin position="628"/>
        <end position="659"/>
    </location>
</feature>
<feature type="compositionally biased region" description="Polar residues" evidence="6">
    <location>
        <begin position="680"/>
        <end position="706"/>
    </location>
</feature>
<evidence type="ECO:0000256" key="3">
    <source>
        <dbReference type="ARBA" id="ARBA00022771"/>
    </source>
</evidence>
<dbReference type="InterPro" id="IPR025659">
    <property type="entry name" value="Tubby-like_C"/>
</dbReference>
<dbReference type="CDD" id="cd16650">
    <property type="entry name" value="SP-RING_PIAS-like"/>
    <property type="match status" value="1"/>
</dbReference>
<dbReference type="PROSITE" id="PS51044">
    <property type="entry name" value="ZF_SP_RING"/>
    <property type="match status" value="1"/>
</dbReference>
<evidence type="ECO:0000256" key="1">
    <source>
        <dbReference type="ARBA" id="ARBA00005437"/>
    </source>
</evidence>
<dbReference type="InterPro" id="IPR007612">
    <property type="entry name" value="LOR"/>
</dbReference>
<feature type="domain" description="SP-RING-type" evidence="7">
    <location>
        <begin position="486"/>
        <end position="567"/>
    </location>
</feature>
<feature type="compositionally biased region" description="Polar residues" evidence="6">
    <location>
        <begin position="819"/>
        <end position="841"/>
    </location>
</feature>
<dbReference type="PANTHER" id="PTHR10782">
    <property type="entry name" value="ZINC FINGER MIZ DOMAIN-CONTAINING PROTEIN"/>
    <property type="match status" value="1"/>
</dbReference>
<feature type="region of interest" description="Disordered" evidence="6">
    <location>
        <begin position="680"/>
        <end position="710"/>
    </location>
</feature>
<reference evidence="8 9" key="1">
    <citation type="submission" date="2020-09" db="EMBL/GenBank/DDBJ databases">
        <authorList>
            <person name="Ashkenazy H."/>
        </authorList>
    </citation>
    <scope>NUCLEOTIDE SEQUENCE [LARGE SCALE GENOMIC DNA]</scope>
    <source>
        <strain evidence="9">cv. Cdm-0</strain>
    </source>
</reference>
<evidence type="ECO:0000256" key="4">
    <source>
        <dbReference type="ARBA" id="ARBA00022833"/>
    </source>
</evidence>
<dbReference type="Gene3D" id="2.40.160.200">
    <property type="entry name" value="LURP1-related"/>
    <property type="match status" value="1"/>
</dbReference>
<keyword evidence="2" id="KW-0479">Metal-binding</keyword>
<dbReference type="Pfam" id="PF02891">
    <property type="entry name" value="zf-MIZ"/>
    <property type="match status" value="1"/>
</dbReference>
<gene>
    <name evidence="8" type="ORF">AT9943_LOCUS21014</name>
</gene>
<comment type="similarity">
    <text evidence="1">Belongs to the LOR family.</text>
</comment>
<dbReference type="InterPro" id="IPR004181">
    <property type="entry name" value="Znf_MIZ"/>
</dbReference>
<evidence type="ECO:0000256" key="2">
    <source>
        <dbReference type="ARBA" id="ARBA00022723"/>
    </source>
</evidence>
<dbReference type="FunFam" id="3.30.40.10:FF:001069">
    <property type="entry name" value="E4 SUMO-protein ligase PIAL1"/>
    <property type="match status" value="1"/>
</dbReference>
<feature type="compositionally biased region" description="Basic and acidic residues" evidence="6">
    <location>
        <begin position="628"/>
        <end position="638"/>
    </location>
</feature>
<evidence type="ECO:0000259" key="7">
    <source>
        <dbReference type="PROSITE" id="PS51044"/>
    </source>
</evidence>
<accession>A0A7G2FDQ9</accession>
<evidence type="ECO:0000313" key="8">
    <source>
        <dbReference type="EMBL" id="CAD5333667.1"/>
    </source>
</evidence>
<dbReference type="GO" id="GO:0016925">
    <property type="term" value="P:protein sumoylation"/>
    <property type="evidence" value="ECO:0007669"/>
    <property type="project" value="UniProtKB-ARBA"/>
</dbReference>
<dbReference type="GO" id="GO:0008270">
    <property type="term" value="F:zinc ion binding"/>
    <property type="evidence" value="ECO:0007669"/>
    <property type="project" value="UniProtKB-KW"/>
</dbReference>
<name>A0A7G2FDQ9_ARATH</name>
<sequence length="948" mass="104309">MFPFLKQRSRSVHGEDAPSSTESTVSVAAADIGGPCTTLTVWRKSLLVSCEGFTVIDSNGDLIYRVDNYARTRPEELILMDKDGNSLLLMHRTKKITLVDSWGIYEANDTKGETKIPKCPTWYMRKNLKMNILSTKSDILAYVYSGSFDKKNSYIIKGSYRCKSCKIVHVPLNKTVVEIKRKELVPISMSTAAAARPVAGTGLREKTAASLVNSFRLASVTQRLRYHIQDGAKVDPKEFQICCISFAKGIDFAIANNDIPKKVEEFPWLLKQLCRHGTDVYTKTALMVLMISVKHACHLGWFSDSESQELIALADEIRTCFGSSGSTSPGIKSPGSTFSQIMERFYPFVKLGHVLVSFEVKAGYTMLAHDFYISKNMPHSLQEKIRLFVAQTDNIDTSACISNPPEVSFLLNGKGVEKRVNIAMDTGPQLPTNVTAQLKYGTNLLQVMGNFKGNYIIIIAFTGLVVPPEKPVLKDYLQSGVIEASPDSDIIEGPSRVSLSCPISRKRIKLPVKGQLCKHLQCFDFSNYVHINMRNPTWRCPHCNQPVCYPDIRLDQNMAKILKDVEHNAADVIIDAGGTWKVTKNTGETPEPVREIIHDLEDPMSLLNSGPVVFDLTGDDDAELEVFGDNKVEDRKPCMSDAQGQSNNNNTNKHPSNDDYSSIFDISDVIALDPEILSALGNTAPQPHQASNTGTGQQYSNLSQIPMSIDPMPVPVPFSQTPSPRDRPATTSTVFTIPNPSPQYSQVHASPVTPTGTYLGRTTSPRWNQTYQSQAPPMTTPYTSRKVSVPVTSQSPANVSSFVQSQHVPRVLSQPNNYGVRGLTSSHASTSRQHPSGPTVQSVSRLSDLVDVDLTVPDTSNWRPRMRGSLVPGSHSTALDHMIIRPSQQSQTSTRLNSSQPVQTPSVQTSQAQSPFTTAAYRTETVLGNRNHPVPAPPGIVRPTGPTS</sequence>
<organism evidence="8 9">
    <name type="scientific">Arabidopsis thaliana</name>
    <name type="common">Mouse-ear cress</name>
    <dbReference type="NCBI Taxonomy" id="3702"/>
    <lineage>
        <taxon>Eukaryota</taxon>
        <taxon>Viridiplantae</taxon>
        <taxon>Streptophyta</taxon>
        <taxon>Embryophyta</taxon>
        <taxon>Tracheophyta</taxon>
        <taxon>Spermatophyta</taxon>
        <taxon>Magnoliopsida</taxon>
        <taxon>eudicotyledons</taxon>
        <taxon>Gunneridae</taxon>
        <taxon>Pentapetalae</taxon>
        <taxon>rosids</taxon>
        <taxon>malvids</taxon>
        <taxon>Brassicales</taxon>
        <taxon>Brassicaceae</taxon>
        <taxon>Camelineae</taxon>
        <taxon>Arabidopsis</taxon>
    </lineage>
</organism>
<feature type="region of interest" description="Disordered" evidence="6">
    <location>
        <begin position="819"/>
        <end position="845"/>
    </location>
</feature>
<feature type="region of interest" description="Disordered" evidence="6">
    <location>
        <begin position="887"/>
        <end position="948"/>
    </location>
</feature>
<evidence type="ECO:0000313" key="9">
    <source>
        <dbReference type="Proteomes" id="UP000516314"/>
    </source>
</evidence>
<dbReference type="InterPro" id="IPR013083">
    <property type="entry name" value="Znf_RING/FYVE/PHD"/>
</dbReference>
<dbReference type="PANTHER" id="PTHR10782:SF4">
    <property type="entry name" value="TONALLI, ISOFORM E"/>
    <property type="match status" value="1"/>
</dbReference>
<dbReference type="AlphaFoldDB" id="A0A7G2FDQ9"/>
<dbReference type="GO" id="GO:0019789">
    <property type="term" value="F:SUMO transferase activity"/>
    <property type="evidence" value="ECO:0007669"/>
    <property type="project" value="UniProtKB-ARBA"/>
</dbReference>
<evidence type="ECO:0000256" key="6">
    <source>
        <dbReference type="SAM" id="MobiDB-lite"/>
    </source>
</evidence>
<evidence type="ECO:0000256" key="5">
    <source>
        <dbReference type="PROSITE-ProRule" id="PRU00452"/>
    </source>
</evidence>
<dbReference type="EMBL" id="LR881470">
    <property type="protein sequence ID" value="CAD5333667.1"/>
    <property type="molecule type" value="Genomic_DNA"/>
</dbReference>
<feature type="compositionally biased region" description="Polar residues" evidence="6">
    <location>
        <begin position="887"/>
        <end position="917"/>
    </location>
</feature>
<dbReference type="InterPro" id="IPR038595">
    <property type="entry name" value="LOR_sf"/>
</dbReference>
<protein>
    <submittedName>
        <fullName evidence="8">(thale cress) hypothetical protein</fullName>
    </submittedName>
</protein>
<dbReference type="Gene3D" id="3.30.40.10">
    <property type="entry name" value="Zinc/RING finger domain, C3HC4 (zinc finger)"/>
    <property type="match status" value="1"/>
</dbReference>
<feature type="region of interest" description="Disordered" evidence="6">
    <location>
        <begin position="1"/>
        <end position="24"/>
    </location>
</feature>
<dbReference type="Pfam" id="PF04525">
    <property type="entry name" value="LOR"/>
    <property type="match status" value="1"/>
</dbReference>
<keyword evidence="4" id="KW-0862">Zinc</keyword>
<dbReference type="SUPFAM" id="SSF54518">
    <property type="entry name" value="Tubby C-terminal domain-like"/>
    <property type="match status" value="1"/>
</dbReference>
<keyword evidence="3 5" id="KW-0863">Zinc-finger</keyword>
<proteinExistence type="inferred from homology"/>
<dbReference type="Proteomes" id="UP000516314">
    <property type="component" value="Chromosome 5"/>
</dbReference>